<feature type="region of interest" description="Disordered" evidence="1">
    <location>
        <begin position="219"/>
        <end position="316"/>
    </location>
</feature>
<reference evidence="2" key="1">
    <citation type="submission" date="2021-02" db="EMBL/GenBank/DDBJ databases">
        <authorList>
            <person name="Syme A R."/>
            <person name="Syme A R."/>
            <person name="Moolhuijzen P."/>
        </authorList>
    </citation>
    <scope>NUCLEOTIDE SEQUENCE</scope>
    <source>
        <strain evidence="2">W1-1</strain>
    </source>
</reference>
<organism evidence="2 3">
    <name type="scientific">Pyrenophora teres f. teres</name>
    <dbReference type="NCBI Taxonomy" id="97479"/>
    <lineage>
        <taxon>Eukaryota</taxon>
        <taxon>Fungi</taxon>
        <taxon>Dikarya</taxon>
        <taxon>Ascomycota</taxon>
        <taxon>Pezizomycotina</taxon>
        <taxon>Dothideomycetes</taxon>
        <taxon>Pleosporomycetidae</taxon>
        <taxon>Pleosporales</taxon>
        <taxon>Pleosporineae</taxon>
        <taxon>Pleosporaceae</taxon>
        <taxon>Pyrenophora</taxon>
    </lineage>
</organism>
<name>A0A6S6WAK4_9PLEO</name>
<feature type="region of interest" description="Disordered" evidence="1">
    <location>
        <begin position="339"/>
        <end position="369"/>
    </location>
</feature>
<dbReference type="Proteomes" id="UP000472372">
    <property type="component" value="Chromosome 8"/>
</dbReference>
<protein>
    <submittedName>
        <fullName evidence="2">DUF2561 domain containing protein</fullName>
    </submittedName>
</protein>
<accession>A0A6S6WAK4</accession>
<evidence type="ECO:0000313" key="2">
    <source>
        <dbReference type="EMBL" id="CAE7199978.1"/>
    </source>
</evidence>
<feature type="compositionally biased region" description="Basic residues" evidence="1">
    <location>
        <begin position="532"/>
        <end position="546"/>
    </location>
</feature>
<gene>
    <name evidence="2" type="ORF">PTTW11_08569</name>
</gene>
<feature type="region of interest" description="Disordered" evidence="1">
    <location>
        <begin position="398"/>
        <end position="460"/>
    </location>
</feature>
<feature type="compositionally biased region" description="Low complexity" evidence="1">
    <location>
        <begin position="270"/>
        <end position="305"/>
    </location>
</feature>
<dbReference type="AlphaFoldDB" id="A0A6S6WAK4"/>
<dbReference type="EMBL" id="HG992984">
    <property type="protein sequence ID" value="CAE7199978.1"/>
    <property type="molecule type" value="Genomic_DNA"/>
</dbReference>
<feature type="region of interest" description="Disordered" evidence="1">
    <location>
        <begin position="504"/>
        <end position="546"/>
    </location>
</feature>
<feature type="compositionally biased region" description="Low complexity" evidence="1">
    <location>
        <begin position="246"/>
        <end position="263"/>
    </location>
</feature>
<proteinExistence type="predicted"/>
<evidence type="ECO:0000256" key="1">
    <source>
        <dbReference type="SAM" id="MobiDB-lite"/>
    </source>
</evidence>
<sequence>MSNSNDINNAQVAAGATQILADPYQFDQNGNPTGFIFSNNNQAAQLWRHRPLHAPVLAPQNDSTIPTVRANQENYIAQMMQAVYNQNGVLDDADFRGKKLFTRGSPDAYPAPDIEAACRCLFEQVMDQCHNGYRGKELRPLVSPEDHALTCARRMDEVIVALRNWKCICKEIYLEEKKMAALAYGPIRVSDSKVTNKRNNLQKKVTAAKGVEALKDVEKLRSSTKIPGEDNNETNNGKGDGSNVLAQTAHTATSNASTAAPVLARRRRAAGAPTVAPTRTRQSRAPVPASSSSAPGTAQQSDAPVPSQPAPAPAAQHIPAAVRTPFARAPISAQHISAVAPPRDTPAPQGSHVVQQPDRELTEPATAQDPEIITYSRWDASDVPHQSQYRAPRYESYAGTLDNVPQPPYHQDGHTVDPKQLTYEPQTRTPSEYVPQKYASPSQPAVPADNGSPGVNNSEQQPFNWDWDNFWSKNPDFMKFNFENFELESPQADMDIIVLQEASLLASPSAKGKRKVREDDDELDTPIESPGPKRRKIRGRRHGSMT</sequence>
<evidence type="ECO:0000313" key="3">
    <source>
        <dbReference type="Proteomes" id="UP000472372"/>
    </source>
</evidence>